<keyword evidence="2" id="KW-0863">Zinc-finger</keyword>
<dbReference type="GO" id="GO:0008270">
    <property type="term" value="F:zinc ion binding"/>
    <property type="evidence" value="ECO:0007669"/>
    <property type="project" value="UniProtKB-KW"/>
</dbReference>
<dbReference type="SUPFAM" id="SSF57903">
    <property type="entry name" value="FYVE/PHD zinc finger"/>
    <property type="match status" value="1"/>
</dbReference>
<keyword evidence="1" id="KW-0479">Metal-binding</keyword>
<sequence length="1060" mass="121914">MDTCINCGNQFLKRGKGYDRKSLQANIKLKCTDKSMKDVIEEEFDVHLTPESKNTRFLCSNCSWTIVTMAKSKEASVEAAKKLKDTALQSAYLSTKLKSRATTPRKSYVVKKLRSPHTTPRQVKRQRVTSPDKGGVEKSKSMTTKKPSSLRHKISNQEAEVGKALRCISRRQYSRGVTLLMKTRIGFRKAVNKVLQKMVQDEVQNMSKNISSCFKGGKTLDDIGTFDWDVRFDEISKQCPILTNILIGTLTTRQSSTYLGLASCKKISIKPIIGTIMSLILYQRKPRVMFDFQEMNSMQMWLAGCKRQLFARFNHLGLCLGINATRTALDRVRRDYDEEILKWKSDVSDFLLLPSEASTSDTILYSENASQSDASVIPFNKDTLPMETVTDLADSDIGSPFYSEIMSPVKPEQQAHQYGYLGGQQGDSEHSGSRQSYHNGKYAFSLCFDNVNQKLTVRHQTKDNKNKMFNMVQAYSARDRIPTVHLPDEQPSPQDILNIPLSSYLPSEMDEVDLRSEITNIVTRTLCDIIPVFNELKPNINWHMQHRFVKESSTKSMLVPIGVIEKDETKVADMIDIMEEYQKYVPLKPNGEPFTIPLHADGLSCERGHDAQSARINANSAWQQLQGLEMTIQEWHKRCLLLQDVYDELYRSSGRDRGTLYQLKNYFNHRNVTSNVKDSFNFNEEFLDFCCNGYTVLAAMHYMQTEHLNDTPSDFPESLQDKLIYLDRVATQIVDMVFLSSLPTVQKILKSEEQAARDDSYSDYCICKQDIPGSDMIFCENRNCDRGIWFHLECIEMDVENVPDGNWFCSNDCETAVFNKKSMKERKKKTVAESLNDNKRNYTILVMWKGLNQQVRRDAIRENDGERMLLHWRFDMLQFFEKHHTKYFIVGHRLLSAVSGAVSPRLQMSLIWNRTVNPHGGHGRNIEMDLQMEFYNKEYKESVKDAGGHLTSATIARHSQMVGVGKILRSVYDKHVSDLSGRTVHKSARVDRQKDIKEFVSLLEHEDLFTLHPGRSYMSFPAVNLHLYPRLTPKAFKSRLVKHRQHLSKRREIIKQMQKN</sequence>
<evidence type="ECO:0000256" key="3">
    <source>
        <dbReference type="ARBA" id="ARBA00022833"/>
    </source>
</evidence>
<dbReference type="EMBL" id="JBJQND010000007">
    <property type="protein sequence ID" value="KAL3870213.1"/>
    <property type="molecule type" value="Genomic_DNA"/>
</dbReference>
<proteinExistence type="predicted"/>
<evidence type="ECO:0000256" key="2">
    <source>
        <dbReference type="ARBA" id="ARBA00022771"/>
    </source>
</evidence>
<gene>
    <name evidence="6" type="ORF">ACJMK2_038291</name>
</gene>
<name>A0ABD3WAG3_SINWO</name>
<keyword evidence="3" id="KW-0862">Zinc</keyword>
<dbReference type="Gene3D" id="3.30.40.10">
    <property type="entry name" value="Zinc/RING finger domain, C3HC4 (zinc finger)"/>
    <property type="match status" value="1"/>
</dbReference>
<dbReference type="InterPro" id="IPR011011">
    <property type="entry name" value="Znf_FYVE_PHD"/>
</dbReference>
<feature type="domain" description="Zinc finger PHD-type" evidence="5">
    <location>
        <begin position="764"/>
        <end position="813"/>
    </location>
</feature>
<organism evidence="6 7">
    <name type="scientific">Sinanodonta woodiana</name>
    <name type="common">Chinese pond mussel</name>
    <name type="synonym">Anodonta woodiana</name>
    <dbReference type="NCBI Taxonomy" id="1069815"/>
    <lineage>
        <taxon>Eukaryota</taxon>
        <taxon>Metazoa</taxon>
        <taxon>Spiralia</taxon>
        <taxon>Lophotrochozoa</taxon>
        <taxon>Mollusca</taxon>
        <taxon>Bivalvia</taxon>
        <taxon>Autobranchia</taxon>
        <taxon>Heteroconchia</taxon>
        <taxon>Palaeoheterodonta</taxon>
        <taxon>Unionida</taxon>
        <taxon>Unionoidea</taxon>
        <taxon>Unionidae</taxon>
        <taxon>Unioninae</taxon>
        <taxon>Sinanodonta</taxon>
    </lineage>
</organism>
<dbReference type="SMART" id="SM00249">
    <property type="entry name" value="PHD"/>
    <property type="match status" value="1"/>
</dbReference>
<accession>A0ABD3WAG3</accession>
<feature type="region of interest" description="Disordered" evidence="4">
    <location>
        <begin position="103"/>
        <end position="151"/>
    </location>
</feature>
<dbReference type="AlphaFoldDB" id="A0ABD3WAG3"/>
<evidence type="ECO:0000313" key="7">
    <source>
        <dbReference type="Proteomes" id="UP001634394"/>
    </source>
</evidence>
<protein>
    <recommendedName>
        <fullName evidence="5">Zinc finger PHD-type domain-containing protein</fullName>
    </recommendedName>
</protein>
<evidence type="ECO:0000259" key="5">
    <source>
        <dbReference type="SMART" id="SM00249"/>
    </source>
</evidence>
<comment type="caution">
    <text evidence="6">The sequence shown here is derived from an EMBL/GenBank/DDBJ whole genome shotgun (WGS) entry which is preliminary data.</text>
</comment>
<dbReference type="Pfam" id="PF20231">
    <property type="entry name" value="DUF6589"/>
    <property type="match status" value="1"/>
</dbReference>
<evidence type="ECO:0000313" key="6">
    <source>
        <dbReference type="EMBL" id="KAL3870213.1"/>
    </source>
</evidence>
<dbReference type="InterPro" id="IPR013083">
    <property type="entry name" value="Znf_RING/FYVE/PHD"/>
</dbReference>
<evidence type="ECO:0000256" key="4">
    <source>
        <dbReference type="SAM" id="MobiDB-lite"/>
    </source>
</evidence>
<evidence type="ECO:0000256" key="1">
    <source>
        <dbReference type="ARBA" id="ARBA00022723"/>
    </source>
</evidence>
<dbReference type="InterPro" id="IPR001965">
    <property type="entry name" value="Znf_PHD"/>
</dbReference>
<dbReference type="InterPro" id="IPR046496">
    <property type="entry name" value="DUF6589"/>
</dbReference>
<keyword evidence="7" id="KW-1185">Reference proteome</keyword>
<dbReference type="Proteomes" id="UP001634394">
    <property type="component" value="Unassembled WGS sequence"/>
</dbReference>
<reference evidence="6 7" key="1">
    <citation type="submission" date="2024-11" db="EMBL/GenBank/DDBJ databases">
        <title>Chromosome-level genome assembly of the freshwater bivalve Anodonta woodiana.</title>
        <authorList>
            <person name="Chen X."/>
        </authorList>
    </citation>
    <scope>NUCLEOTIDE SEQUENCE [LARGE SCALE GENOMIC DNA]</scope>
    <source>
        <strain evidence="6">MN2024</strain>
        <tissue evidence="6">Gills</tissue>
    </source>
</reference>